<dbReference type="Pfam" id="PF12760">
    <property type="entry name" value="Zn_ribbon_IS1595"/>
    <property type="match status" value="1"/>
</dbReference>
<dbReference type="Proteomes" id="UP000253831">
    <property type="component" value="Unassembled WGS sequence"/>
</dbReference>
<comment type="caution">
    <text evidence="2">The sequence shown here is derived from an EMBL/GenBank/DDBJ whole genome shotgun (WGS) entry which is preliminary data.</text>
</comment>
<protein>
    <submittedName>
        <fullName evidence="2">DDE transposase</fullName>
    </submittedName>
</protein>
<feature type="domain" description="Transposase zinc-ribbon" evidence="1">
    <location>
        <begin position="19"/>
        <end position="68"/>
    </location>
</feature>
<gene>
    <name evidence="2" type="ORF">DVS81_14435</name>
</gene>
<dbReference type="InterPro" id="IPR024442">
    <property type="entry name" value="Transposase_Zn_ribbon"/>
</dbReference>
<dbReference type="PANTHER" id="PTHR33293">
    <property type="entry name" value="INSERTION ELEMENT IS1 1 PROTEIN INSB-RELATED"/>
    <property type="match status" value="1"/>
</dbReference>
<dbReference type="EMBL" id="QPGA01000031">
    <property type="protein sequence ID" value="RDE49835.1"/>
    <property type="molecule type" value="Genomic_DNA"/>
</dbReference>
<organism evidence="2 3">
    <name type="scientific">Candidatus Accumulibacter meliphilus</name>
    <dbReference type="NCBI Taxonomy" id="2211374"/>
    <lineage>
        <taxon>Bacteria</taxon>
        <taxon>Pseudomonadati</taxon>
        <taxon>Pseudomonadota</taxon>
        <taxon>Betaproteobacteria</taxon>
        <taxon>Candidatus Accumulibacter</taxon>
    </lineage>
</organism>
<name>A0A369XK84_9PROT</name>
<dbReference type="PANTHER" id="PTHR33293:SF1">
    <property type="entry name" value="INSERTION ELEMENT IS1 1 PROTEIN INSB-RELATED"/>
    <property type="match status" value="1"/>
</dbReference>
<evidence type="ECO:0000259" key="1">
    <source>
        <dbReference type="Pfam" id="PF12760"/>
    </source>
</evidence>
<proteinExistence type="predicted"/>
<evidence type="ECO:0000313" key="2">
    <source>
        <dbReference type="EMBL" id="RDE49835.1"/>
    </source>
</evidence>
<dbReference type="InterPro" id="IPR051354">
    <property type="entry name" value="Transposase_27_IS1"/>
</dbReference>
<feature type="non-terminal residue" evidence="2">
    <location>
        <position position="133"/>
    </location>
</feature>
<dbReference type="AlphaFoldDB" id="A0A369XK84"/>
<sequence>MYTTHTASTGLVKIQDLINDAKCFEVVRDLRWPAGVRCPHCADEHVIKFGRDETQEHRQRYRCKSCERYFDDLTDTIFEGHHLPLRTWILCLYFMGLNLSNTQIGKELGLNKDDVQKMATQLREGVVSRKPAP</sequence>
<accession>A0A369XK84</accession>
<evidence type="ECO:0000313" key="3">
    <source>
        <dbReference type="Proteomes" id="UP000253831"/>
    </source>
</evidence>
<reference evidence="2 3" key="1">
    <citation type="submission" date="2018-05" db="EMBL/GenBank/DDBJ databases">
        <title>Integrated omic analyses show evidence that a Ca. Accumulibacter phosphatis strain performs denitrification under micro-aerobic conditions.</title>
        <authorList>
            <person name="Camejo P.Y."/>
            <person name="Katherine M.D."/>
            <person name="Daniel N.R."/>
        </authorList>
    </citation>
    <scope>NUCLEOTIDE SEQUENCE [LARGE SCALE GENOMIC DNA]</scope>
    <source>
        <strain evidence="2">UW-LDO-IC</strain>
    </source>
</reference>